<organism evidence="1 2">
    <name type="scientific">Meloidogyne enterolobii</name>
    <name type="common">Root-knot nematode worm</name>
    <name type="synonym">Meloidogyne mayaguensis</name>
    <dbReference type="NCBI Taxonomy" id="390850"/>
    <lineage>
        <taxon>Eukaryota</taxon>
        <taxon>Metazoa</taxon>
        <taxon>Ecdysozoa</taxon>
        <taxon>Nematoda</taxon>
        <taxon>Chromadorea</taxon>
        <taxon>Rhabditida</taxon>
        <taxon>Tylenchina</taxon>
        <taxon>Tylenchomorpha</taxon>
        <taxon>Tylenchoidea</taxon>
        <taxon>Meloidogynidae</taxon>
        <taxon>Meloidogyninae</taxon>
        <taxon>Meloidogyne</taxon>
    </lineage>
</organism>
<gene>
    <name evidence="1" type="ORF">MENTE1834_LOCUS42690</name>
</gene>
<name>A0ACB1AU94_MELEN</name>
<evidence type="ECO:0000313" key="1">
    <source>
        <dbReference type="EMBL" id="CAK5103146.1"/>
    </source>
</evidence>
<accession>A0ACB1AU94</accession>
<sequence>MKLKFFVVLLIPVLRIIFMSSFSLLHPVAALRVLESIKPDVQLVPSSDRQVDVKQNTRLRHEAKDPKQNATGSADDLKPNLQLFTRYWMAESAPSTQAHISRGSWARYLRFKDTCRKIFDEDYMAELQLNSTESGYFHWEANEFHRQLRDRLLPQAQGGSFRALIGSHLLSRLDPRLFASEPRSFCEAKRHVSEADERHKLAKEEQHMFEDFLINKVLPPDMFAPRRPPPLMPPSNTTNNVIKF</sequence>
<reference evidence="1" key="1">
    <citation type="submission" date="2023-11" db="EMBL/GenBank/DDBJ databases">
        <authorList>
            <person name="Poullet M."/>
        </authorList>
    </citation>
    <scope>NUCLEOTIDE SEQUENCE</scope>
    <source>
        <strain evidence="1">E1834</strain>
    </source>
</reference>
<keyword evidence="2" id="KW-1185">Reference proteome</keyword>
<proteinExistence type="predicted"/>
<comment type="caution">
    <text evidence="1">The sequence shown here is derived from an EMBL/GenBank/DDBJ whole genome shotgun (WGS) entry which is preliminary data.</text>
</comment>
<dbReference type="EMBL" id="CAVMJV010000114">
    <property type="protein sequence ID" value="CAK5103146.1"/>
    <property type="molecule type" value="Genomic_DNA"/>
</dbReference>
<protein>
    <submittedName>
        <fullName evidence="1">Uncharacterized protein</fullName>
    </submittedName>
</protein>
<dbReference type="Proteomes" id="UP001497535">
    <property type="component" value="Unassembled WGS sequence"/>
</dbReference>
<evidence type="ECO:0000313" key="2">
    <source>
        <dbReference type="Proteomes" id="UP001497535"/>
    </source>
</evidence>